<sequence>MPLSRKTSTQAQQIIQFAFKGLEQAVAVPHAIQFRNTSIEDVRKACETLENELGARGLLRNMRRLEPLLKGLDCYGKAVDTLCQGTPFLPWIWAPIIVILKIGSDSISAFEALIKAYSKIGQSLSRFESLRIAFENDHGFQEVVAIFYRDITEFHKCAYKFVTINGWRRFFATTWGRFERKFGAIIDNMDRHGELIDKEANARSVVATKALLRQFEAERKDKLDNIVAEQKAETGKFYQAVLARLQINEADQLAIWDTLTIALQEGGEGTCGWVLKQKHVSSWLGYDDKAQFLWLQGAAGTSKSVLAAHLITFRSLSNHIVLRHFCNDLYDSSTKYDQILKSILKQLLEVSDDAIAYAYNLLVTERKSLAISTIELIVQELIAIVSGSLQERRLIWIVVDGVDACDDAALLRCVSLMDSIVAKGGDSHAMLCKVMFTSRHDPPRKGVLKRSLVSLSQESEMIRESIRFYTAQRLRLSPISDRLHQLGLAAEEIVALGDEIATKADGMFLYAKLIIDYLSKQLFRSSLELKEACQELPPKLKGFYRKIVSNITGNLNQASIASVKCILQWIAYTDVPLRKLEILSAVSFTQAGPEVDRLVPSFFLQDCSALMEQKRNNTIGFIHATVKDFLSGPDSPVPITTKSAQRDRAIATVSCLASAATKLFSEEGSFLIVKGLYTFLNYASKHWAEQVLVHTELCSRSGFRDAEFVKALECLADSLNRICVSDGIVTSTAEHIDPRLEYLNDWCSIQTHVNMALLFQSQSPSHLESQTTTHDIPSKAIHFRDPVSVLLQTYRDAVCQILNRGHHLGVTRDEFELFKTQVQTLFYTCRLPYCPRSSIGFETAAKLTLHEIQHSKGFPCRELGCQFPPFRSQKTLNSHTLKYHTQSVSRRGLKHMKSFYNNKSAENAQGPATPTFAQFPMGSNNPVHSQTNDNDSMVDFPGMEFANPLNTGDVLNDFDFDSYLHDNNGTNEAFDFEGTFSVMVWWFAPTTKGAPNIQCRQLEMVLLPRRYGVRRGYAGCSASARIHHYRLSAQQASVASNRIVESAVEMSLPKMRSIGEGGITLGYSCTGEYSFPLIKFSSSAGETLQGFLTGGDLLIYHIFTRLAANVRTRIILDEPTAIQPFTEYTQSVRCRPIVIRDSQSESQDIDTSDDEQETRDAAQPTAAT</sequence>
<comment type="caution">
    <text evidence="1">The sequence shown here is derived from an EMBL/GenBank/DDBJ whole genome shotgun (WGS) entry which is preliminary data.</text>
</comment>
<organism evidence="1 2">
    <name type="scientific">Lecanicillium saksenae</name>
    <dbReference type="NCBI Taxonomy" id="468837"/>
    <lineage>
        <taxon>Eukaryota</taxon>
        <taxon>Fungi</taxon>
        <taxon>Dikarya</taxon>
        <taxon>Ascomycota</taxon>
        <taxon>Pezizomycotina</taxon>
        <taxon>Sordariomycetes</taxon>
        <taxon>Hypocreomycetidae</taxon>
        <taxon>Hypocreales</taxon>
        <taxon>Cordycipitaceae</taxon>
        <taxon>Lecanicillium</taxon>
    </lineage>
</organism>
<accession>A0ACC1QK68</accession>
<evidence type="ECO:0000313" key="1">
    <source>
        <dbReference type="EMBL" id="KAJ3479085.1"/>
    </source>
</evidence>
<evidence type="ECO:0000313" key="2">
    <source>
        <dbReference type="Proteomes" id="UP001148737"/>
    </source>
</evidence>
<name>A0ACC1QK68_9HYPO</name>
<reference evidence="1" key="1">
    <citation type="submission" date="2022-07" db="EMBL/GenBank/DDBJ databases">
        <title>Genome Sequence of Lecanicillium saksenae.</title>
        <authorList>
            <person name="Buettner E."/>
        </authorList>
    </citation>
    <scope>NUCLEOTIDE SEQUENCE</scope>
    <source>
        <strain evidence="1">VT-O1</strain>
    </source>
</reference>
<keyword evidence="2" id="KW-1185">Reference proteome</keyword>
<dbReference type="EMBL" id="JANAKD010001473">
    <property type="protein sequence ID" value="KAJ3479085.1"/>
    <property type="molecule type" value="Genomic_DNA"/>
</dbReference>
<protein>
    <submittedName>
        <fullName evidence="1">Uncharacterized protein</fullName>
    </submittedName>
</protein>
<proteinExistence type="predicted"/>
<gene>
    <name evidence="1" type="ORF">NLG97_g8410</name>
</gene>
<dbReference type="Proteomes" id="UP001148737">
    <property type="component" value="Unassembled WGS sequence"/>
</dbReference>